<dbReference type="Pfam" id="PF01075">
    <property type="entry name" value="Glyco_transf_9"/>
    <property type="match status" value="1"/>
</dbReference>
<evidence type="ECO:0000313" key="5">
    <source>
        <dbReference type="Proteomes" id="UP000071778"/>
    </source>
</evidence>
<dbReference type="PANTHER" id="PTHR30160:SF15">
    <property type="entry name" value="GLYCOSYLTRANSFERASE HI_0523-RELATED"/>
    <property type="match status" value="1"/>
</dbReference>
<dbReference type="RefSeq" id="WP_061532504.1">
    <property type="nucleotide sequence ID" value="NZ_CP013233.1"/>
</dbReference>
<dbReference type="CDD" id="cd03789">
    <property type="entry name" value="GT9_LPS_heptosyltransferase"/>
    <property type="match status" value="1"/>
</dbReference>
<dbReference type="Gene3D" id="3.40.50.2000">
    <property type="entry name" value="Glycogen Phosphorylase B"/>
    <property type="match status" value="2"/>
</dbReference>
<evidence type="ECO:0000313" key="4">
    <source>
        <dbReference type="EMBL" id="AMP08806.1"/>
    </source>
</evidence>
<dbReference type="PANTHER" id="PTHR30160">
    <property type="entry name" value="TETRAACYLDISACCHARIDE 4'-KINASE-RELATED"/>
    <property type="match status" value="1"/>
</dbReference>
<dbReference type="SUPFAM" id="SSF53756">
    <property type="entry name" value="UDP-Glycosyltransferase/glycogen phosphorylase"/>
    <property type="match status" value="1"/>
</dbReference>
<accession>A0A127QFR0</accession>
<evidence type="ECO:0000256" key="1">
    <source>
        <dbReference type="ARBA" id="ARBA00022676"/>
    </source>
</evidence>
<dbReference type="GO" id="GO:0005829">
    <property type="term" value="C:cytosol"/>
    <property type="evidence" value="ECO:0007669"/>
    <property type="project" value="TreeGrafter"/>
</dbReference>
<reference evidence="4 5" key="1">
    <citation type="submission" date="2015-11" db="EMBL/GenBank/DDBJ databases">
        <title>Exploring the genomic traits of fungus-feeding bacterial genus Collimonas.</title>
        <authorList>
            <person name="Song C."/>
            <person name="Schmidt R."/>
            <person name="de Jager V."/>
            <person name="Krzyzanowska D."/>
            <person name="Jongedijk E."/>
            <person name="Cankar K."/>
            <person name="Beekwilder J."/>
            <person name="van Veen A."/>
            <person name="de Boer W."/>
            <person name="van Veen J.A."/>
            <person name="Garbeva P."/>
        </authorList>
    </citation>
    <scope>NUCLEOTIDE SEQUENCE [LARGE SCALE GENOMIC DNA]</scope>
    <source>
        <strain evidence="4 5">Ter282</strain>
    </source>
</reference>
<name>A0A127QFR0_9BURK</name>
<feature type="region of interest" description="Disordered" evidence="3">
    <location>
        <begin position="345"/>
        <end position="364"/>
    </location>
</feature>
<dbReference type="Proteomes" id="UP000071778">
    <property type="component" value="Chromosome"/>
</dbReference>
<gene>
    <name evidence="4" type="ORF">CAter282_1010</name>
</gene>
<keyword evidence="5" id="KW-1185">Reference proteome</keyword>
<dbReference type="EMBL" id="CP013235">
    <property type="protein sequence ID" value="AMP08806.1"/>
    <property type="molecule type" value="Genomic_DNA"/>
</dbReference>
<evidence type="ECO:0000256" key="3">
    <source>
        <dbReference type="SAM" id="MobiDB-lite"/>
    </source>
</evidence>
<dbReference type="AlphaFoldDB" id="A0A127QFR0"/>
<sequence length="364" mass="40625">MAINSSHVLISRTDNIGDVILTLPIAAYLKQHFPALKISFLCRGYAAPIVRHCRSIDEVVELEGFLEDPSAYFAKANVDTIILAQPLKRMAVIAFKARIRNRIGNARHKLYQMLYCNRRVRFKKGNSEHHEAQFNFEFLRPFGLNTIPDLPEIIKLYDFDIPHVPEIDQLFKAHPFNLILHTKSNGHGREWPISHFTALAKQLGQYPDVRVWLTGSPAEGKWLEEHAAELLQQPNVSNVCGRFTLDQLSSFIKGADGLIASGTGPLHVSAAIGQRTLGLFPPTRPMHPGRWAPLGRRAQALALPVSCAGCVDSKADSCACMENIKPETVADIVLQWRQEAMAEKTENAEDLSIADSRLQSPALR</sequence>
<dbReference type="OrthoDB" id="9797795at2"/>
<dbReference type="PATRIC" id="fig|279058.17.peg.1088"/>
<dbReference type="GO" id="GO:0009244">
    <property type="term" value="P:lipopolysaccharide core region biosynthetic process"/>
    <property type="evidence" value="ECO:0007669"/>
    <property type="project" value="TreeGrafter"/>
</dbReference>
<dbReference type="GO" id="GO:0008713">
    <property type="term" value="F:ADP-heptose-lipopolysaccharide heptosyltransferase activity"/>
    <property type="evidence" value="ECO:0007669"/>
    <property type="project" value="TreeGrafter"/>
</dbReference>
<dbReference type="InterPro" id="IPR051199">
    <property type="entry name" value="LPS_LOS_Heptosyltrfase"/>
</dbReference>
<organism evidence="4 5">
    <name type="scientific">Collimonas arenae</name>
    <dbReference type="NCBI Taxonomy" id="279058"/>
    <lineage>
        <taxon>Bacteria</taxon>
        <taxon>Pseudomonadati</taxon>
        <taxon>Pseudomonadota</taxon>
        <taxon>Betaproteobacteria</taxon>
        <taxon>Burkholderiales</taxon>
        <taxon>Oxalobacteraceae</taxon>
        <taxon>Collimonas</taxon>
    </lineage>
</organism>
<proteinExistence type="predicted"/>
<protein>
    <submittedName>
        <fullName evidence="4">Glycosyltransferase 9 family protein</fullName>
    </submittedName>
</protein>
<keyword evidence="1" id="KW-0328">Glycosyltransferase</keyword>
<dbReference type="InterPro" id="IPR002201">
    <property type="entry name" value="Glyco_trans_9"/>
</dbReference>
<evidence type="ECO:0000256" key="2">
    <source>
        <dbReference type="ARBA" id="ARBA00022679"/>
    </source>
</evidence>
<keyword evidence="2 4" id="KW-0808">Transferase</keyword>